<comment type="caution">
    <text evidence="2">The sequence shown here is derived from an EMBL/GenBank/DDBJ whole genome shotgun (WGS) entry which is preliminary data.</text>
</comment>
<dbReference type="InterPro" id="IPR013325">
    <property type="entry name" value="RNA_pol_sigma_r2"/>
</dbReference>
<name>A0A832LW83_9BACT</name>
<organism evidence="2">
    <name type="scientific">Caldimicrobium thiodismutans</name>
    <dbReference type="NCBI Taxonomy" id="1653476"/>
    <lineage>
        <taxon>Bacteria</taxon>
        <taxon>Pseudomonadati</taxon>
        <taxon>Thermodesulfobacteriota</taxon>
        <taxon>Thermodesulfobacteria</taxon>
        <taxon>Thermodesulfobacteriales</taxon>
        <taxon>Thermodesulfobacteriaceae</taxon>
        <taxon>Caldimicrobium</taxon>
    </lineage>
</organism>
<gene>
    <name evidence="2" type="ORF">ENT73_04845</name>
</gene>
<dbReference type="GO" id="GO:0003700">
    <property type="term" value="F:DNA-binding transcription factor activity"/>
    <property type="evidence" value="ECO:0007669"/>
    <property type="project" value="InterPro"/>
</dbReference>
<reference evidence="2" key="1">
    <citation type="journal article" date="2020" name="mSystems">
        <title>Genome- and Community-Level Interaction Insights into Carbon Utilization and Element Cycling Functions of Hydrothermarchaeota in Hydrothermal Sediment.</title>
        <authorList>
            <person name="Zhou Z."/>
            <person name="Liu Y."/>
            <person name="Xu W."/>
            <person name="Pan J."/>
            <person name="Luo Z.H."/>
            <person name="Li M."/>
        </authorList>
    </citation>
    <scope>NUCLEOTIDE SEQUENCE [LARGE SCALE GENOMIC DNA]</scope>
    <source>
        <strain evidence="2">SpSt-605</strain>
    </source>
</reference>
<proteinExistence type="predicted"/>
<dbReference type="Pfam" id="PF04542">
    <property type="entry name" value="Sigma70_r2"/>
    <property type="match status" value="1"/>
</dbReference>
<sequence length="234" mass="27757">MSTLKVKEFLQLLFEKPLEDEKKELINIKTKQILQKALKSFPNPLVYDSLTKLYGQDFMEDLTQEFLLKLYQNIPKLIEKKDLSEAYLVKSAKNLIYYLLAKGKTHVQKEGPIIEDPSDEELDEIWNPAKEIRLSYVNDYLKSFIIEGIWLTLKRNLTPKDWEALCFYLKELSGSGTKGLSQREKNAYYKRWERLKPKLRNLLALYFEHDQEAYNYWGEIVERIKSEFCNKIAL</sequence>
<feature type="domain" description="RNA polymerase sigma-70 region 2" evidence="1">
    <location>
        <begin position="44"/>
        <end position="102"/>
    </location>
</feature>
<dbReference type="InterPro" id="IPR007627">
    <property type="entry name" value="RNA_pol_sigma70_r2"/>
</dbReference>
<dbReference type="EMBL" id="DSZU01000081">
    <property type="protein sequence ID" value="HGV55397.1"/>
    <property type="molecule type" value="Genomic_DNA"/>
</dbReference>
<evidence type="ECO:0000259" key="1">
    <source>
        <dbReference type="Pfam" id="PF04542"/>
    </source>
</evidence>
<evidence type="ECO:0000313" key="2">
    <source>
        <dbReference type="EMBL" id="HGV55397.1"/>
    </source>
</evidence>
<dbReference type="AlphaFoldDB" id="A0A832LW83"/>
<dbReference type="Gene3D" id="1.10.1740.10">
    <property type="match status" value="1"/>
</dbReference>
<dbReference type="GO" id="GO:0006352">
    <property type="term" value="P:DNA-templated transcription initiation"/>
    <property type="evidence" value="ECO:0007669"/>
    <property type="project" value="InterPro"/>
</dbReference>
<accession>A0A832LW83</accession>
<protein>
    <submittedName>
        <fullName evidence="2">Sigma-70 family RNA polymerase sigma factor</fullName>
    </submittedName>
</protein>
<dbReference type="SUPFAM" id="SSF88946">
    <property type="entry name" value="Sigma2 domain of RNA polymerase sigma factors"/>
    <property type="match status" value="1"/>
</dbReference>